<dbReference type="EMBL" id="DAARSK010000013">
    <property type="protein sequence ID" value="HAE3748503.1"/>
    <property type="molecule type" value="Genomic_DNA"/>
</dbReference>
<proteinExistence type="predicted"/>
<sequence>MLLAHLMISLKINTPVRYVIFLKKHGESQVSSIFWVWFGLVWFGLVWFGLL</sequence>
<protein>
    <submittedName>
        <fullName evidence="2">Uncharacterized protein</fullName>
    </submittedName>
</protein>
<name>A0A730E9W5_SALON</name>
<reference evidence="2" key="1">
    <citation type="journal article" date="2018" name="Genome Biol.">
        <title>SKESA: strategic k-mer extension for scrupulous assemblies.</title>
        <authorList>
            <person name="Souvorov A."/>
            <person name="Agarwala R."/>
            <person name="Lipman D.J."/>
        </authorList>
    </citation>
    <scope>NUCLEOTIDE SEQUENCE</scope>
    <source>
        <strain evidence="2">13-1325</strain>
    </source>
</reference>
<keyword evidence="1" id="KW-0472">Membrane</keyword>
<keyword evidence="1" id="KW-0812">Transmembrane</keyword>
<feature type="transmembrane region" description="Helical" evidence="1">
    <location>
        <begin position="32"/>
        <end position="50"/>
    </location>
</feature>
<evidence type="ECO:0000256" key="1">
    <source>
        <dbReference type="SAM" id="Phobius"/>
    </source>
</evidence>
<comment type="caution">
    <text evidence="2">The sequence shown here is derived from an EMBL/GenBank/DDBJ whole genome shotgun (WGS) entry which is preliminary data.</text>
</comment>
<dbReference type="AlphaFoldDB" id="A0A730E9W5"/>
<gene>
    <name evidence="2" type="ORF">G4A15_002988</name>
</gene>
<organism evidence="2">
    <name type="scientific">Salmonella oranienberg</name>
    <dbReference type="NCBI Taxonomy" id="28147"/>
    <lineage>
        <taxon>Bacteria</taxon>
        <taxon>Pseudomonadati</taxon>
        <taxon>Pseudomonadota</taxon>
        <taxon>Gammaproteobacteria</taxon>
        <taxon>Enterobacterales</taxon>
        <taxon>Enterobacteriaceae</taxon>
        <taxon>Salmonella</taxon>
    </lineage>
</organism>
<reference evidence="2" key="2">
    <citation type="submission" date="2018-07" db="EMBL/GenBank/DDBJ databases">
        <authorList>
            <consortium name="NCBI Pathogen Detection Project"/>
        </authorList>
    </citation>
    <scope>NUCLEOTIDE SEQUENCE</scope>
    <source>
        <strain evidence="2">13-1325</strain>
    </source>
</reference>
<accession>A0A730E9W5</accession>
<keyword evidence="1" id="KW-1133">Transmembrane helix</keyword>
<evidence type="ECO:0000313" key="2">
    <source>
        <dbReference type="EMBL" id="HAE3748503.1"/>
    </source>
</evidence>